<dbReference type="EMBL" id="CACRSJ010000106">
    <property type="protein sequence ID" value="VYS59553.1"/>
    <property type="molecule type" value="Genomic_DNA"/>
</dbReference>
<dbReference type="Araport" id="AT3G46616"/>
<dbReference type="KEGG" id="ath:AT3G46616"/>
<dbReference type="Proteomes" id="UP000426265">
    <property type="component" value="Unassembled WGS sequence"/>
</dbReference>
<reference evidence="2 3" key="1">
    <citation type="submission" date="2019-11" db="EMBL/GenBank/DDBJ databases">
        <authorList>
            <person name="Jiao W.-B."/>
            <person name="Schneeberger K."/>
        </authorList>
    </citation>
    <scope>NUCLEOTIDE SEQUENCE [LARGE SCALE GENOMIC DNA]</scope>
    <source>
        <strain evidence="3">cv. An-1</strain>
    </source>
</reference>
<sequence>MQSDFGSVKFWFSSQEANEGSCFRPLAGNFQVKRTKFRRFSGSSQQGVCI</sequence>
<proteinExistence type="predicted"/>
<organism evidence="2 3">
    <name type="scientific">Arabidopsis thaliana</name>
    <name type="common">Mouse-ear cress</name>
    <dbReference type="NCBI Taxonomy" id="3702"/>
    <lineage>
        <taxon>Eukaryota</taxon>
        <taxon>Viridiplantae</taxon>
        <taxon>Streptophyta</taxon>
        <taxon>Embryophyta</taxon>
        <taxon>Tracheophyta</taxon>
        <taxon>Spermatophyta</taxon>
        <taxon>Magnoliopsida</taxon>
        <taxon>eudicotyledons</taxon>
        <taxon>Gunneridae</taxon>
        <taxon>Pentapetalae</taxon>
        <taxon>rosids</taxon>
        <taxon>malvids</taxon>
        <taxon>Brassicales</taxon>
        <taxon>Brassicaceae</taxon>
        <taxon>Camelineae</taxon>
        <taxon>Arabidopsis</taxon>
    </lineage>
</organism>
<evidence type="ECO:0000313" key="1">
    <source>
        <dbReference type="Araport" id="AT3G46616"/>
    </source>
</evidence>
<dbReference type="RefSeq" id="NP_001319697.1">
    <property type="nucleotide sequence ID" value="NM_001339270.1"/>
</dbReference>
<evidence type="ECO:0000313" key="3">
    <source>
        <dbReference type="Proteomes" id="UP000426265"/>
    </source>
</evidence>
<gene>
    <name evidence="1" type="ordered locus">At3g46616</name>
    <name evidence="2" type="ORF">AN1_LOCUS14991</name>
</gene>
<dbReference type="AlphaFoldDB" id="A0A654FDD7"/>
<evidence type="ECO:0000313" key="2">
    <source>
        <dbReference type="EMBL" id="VYS59553.1"/>
    </source>
</evidence>
<name>A0A654FDD7_ARATH</name>
<dbReference type="GeneID" id="7922443"/>
<dbReference type="RefSeq" id="NP_001154666.1">
    <property type="nucleotide sequence ID" value="NM_001161194.2"/>
</dbReference>
<accession>A0A654FDD7</accession>
<dbReference type="ExpressionAtlas" id="A0A654FDD7">
    <property type="expression patterns" value="baseline and differential"/>
</dbReference>
<protein>
    <submittedName>
        <fullName evidence="2">Uncharacterized protein</fullName>
    </submittedName>
</protein>